<gene>
    <name evidence="1" type="ORF">ZHAS_00018555</name>
</gene>
<proteinExistence type="predicted"/>
<dbReference type="EMBL" id="KE525348">
    <property type="protein sequence ID" value="KFB50515.1"/>
    <property type="molecule type" value="Genomic_DNA"/>
</dbReference>
<evidence type="ECO:0000313" key="2">
    <source>
        <dbReference type="EnsemblMetazoa" id="ASIC018555-PA"/>
    </source>
</evidence>
<dbReference type="Proteomes" id="UP000030765">
    <property type="component" value="Unassembled WGS sequence"/>
</dbReference>
<dbReference type="AlphaFoldDB" id="A0A084WJX1"/>
<evidence type="ECO:0000313" key="3">
    <source>
        <dbReference type="Proteomes" id="UP000030765"/>
    </source>
</evidence>
<evidence type="ECO:0000313" key="1">
    <source>
        <dbReference type="EMBL" id="KFB50515.1"/>
    </source>
</evidence>
<dbReference type="VEuPathDB" id="VectorBase:ASIC018555"/>
<organism evidence="1">
    <name type="scientific">Anopheles sinensis</name>
    <name type="common">Mosquito</name>
    <dbReference type="NCBI Taxonomy" id="74873"/>
    <lineage>
        <taxon>Eukaryota</taxon>
        <taxon>Metazoa</taxon>
        <taxon>Ecdysozoa</taxon>
        <taxon>Arthropoda</taxon>
        <taxon>Hexapoda</taxon>
        <taxon>Insecta</taxon>
        <taxon>Pterygota</taxon>
        <taxon>Neoptera</taxon>
        <taxon>Endopterygota</taxon>
        <taxon>Diptera</taxon>
        <taxon>Nematocera</taxon>
        <taxon>Culicoidea</taxon>
        <taxon>Culicidae</taxon>
        <taxon>Anophelinae</taxon>
        <taxon>Anopheles</taxon>
    </lineage>
</organism>
<reference evidence="1 3" key="1">
    <citation type="journal article" date="2014" name="BMC Genomics">
        <title>Genome sequence of Anopheles sinensis provides insight into genetics basis of mosquito competence for malaria parasites.</title>
        <authorList>
            <person name="Zhou D."/>
            <person name="Zhang D."/>
            <person name="Ding G."/>
            <person name="Shi L."/>
            <person name="Hou Q."/>
            <person name="Ye Y."/>
            <person name="Xu Y."/>
            <person name="Zhou H."/>
            <person name="Xiong C."/>
            <person name="Li S."/>
            <person name="Yu J."/>
            <person name="Hong S."/>
            <person name="Yu X."/>
            <person name="Zou P."/>
            <person name="Chen C."/>
            <person name="Chang X."/>
            <person name="Wang W."/>
            <person name="Lv Y."/>
            <person name="Sun Y."/>
            <person name="Ma L."/>
            <person name="Shen B."/>
            <person name="Zhu C."/>
        </authorList>
    </citation>
    <scope>NUCLEOTIDE SEQUENCE [LARGE SCALE GENOMIC DNA]</scope>
</reference>
<accession>A0A084WJX1</accession>
<dbReference type="EMBL" id="ATLV01024081">
    <property type="status" value="NOT_ANNOTATED_CDS"/>
    <property type="molecule type" value="Genomic_DNA"/>
</dbReference>
<keyword evidence="3" id="KW-1185">Reference proteome</keyword>
<dbReference type="EnsemblMetazoa" id="ASIC018555-RA">
    <property type="protein sequence ID" value="ASIC018555-PA"/>
    <property type="gene ID" value="ASIC018555"/>
</dbReference>
<protein>
    <submittedName>
        <fullName evidence="1 2">CCAAT-box-binding transcription factor</fullName>
    </submittedName>
</protein>
<name>A0A084WJX1_ANOSI</name>
<reference evidence="2" key="2">
    <citation type="submission" date="2020-05" db="UniProtKB">
        <authorList>
            <consortium name="EnsemblMetazoa"/>
        </authorList>
    </citation>
    <scope>IDENTIFICATION</scope>
</reference>
<sequence>MMLERLFSTSRPSHLFHNRPNPRVGLVYSSLIIPEAGFWVSAFGSVPADSSRPTRVSSPLVVNLRDGSFARRETRATHKNPRGNGT</sequence>